<dbReference type="PANTHER" id="PTHR33420:SF27">
    <property type="entry name" value="PROTEIN FIMG"/>
    <property type="match status" value="1"/>
</dbReference>
<name>A0A2P8VKR9_9ENTR</name>
<feature type="chain" id="PRO_5015113958" description="Fimbrial-type adhesion domain-containing protein" evidence="1">
    <location>
        <begin position="20"/>
        <end position="170"/>
    </location>
</feature>
<dbReference type="OrthoDB" id="6631341at2"/>
<comment type="caution">
    <text evidence="3">The sequence shown here is derived from an EMBL/GenBank/DDBJ whole genome shotgun (WGS) entry which is preliminary data.</text>
</comment>
<sequence length="170" mass="17975">MKLSILVLMLLTVTATAGAQDLNFSGRVLAAPCTLDTAVSQLTVDLGDYYADQLSQAKTTIAYKTFPLTLKDCPVGTTEVVATFNGTEDAENDWIPMFKNTGSAQNVGIALKGNQAPWIGGAIKNGEQLTQTVKADHTVSWPMEAQLGTYTGGATPGTVHAVVTVSFTYQ</sequence>
<dbReference type="InterPro" id="IPR000259">
    <property type="entry name" value="Adhesion_dom_fimbrial"/>
</dbReference>
<dbReference type="Pfam" id="PF00419">
    <property type="entry name" value="Fimbrial"/>
    <property type="match status" value="1"/>
</dbReference>
<dbReference type="InterPro" id="IPR008966">
    <property type="entry name" value="Adhesion_dom_sf"/>
</dbReference>
<proteinExistence type="predicted"/>
<evidence type="ECO:0000313" key="3">
    <source>
        <dbReference type="EMBL" id="PSN08147.1"/>
    </source>
</evidence>
<dbReference type="InterPro" id="IPR050263">
    <property type="entry name" value="Bact_Fimbrial_Adh_Pro"/>
</dbReference>
<dbReference type="SUPFAM" id="SSF49401">
    <property type="entry name" value="Bacterial adhesins"/>
    <property type="match status" value="1"/>
</dbReference>
<feature type="signal peptide" evidence="1">
    <location>
        <begin position="1"/>
        <end position="19"/>
    </location>
</feature>
<evidence type="ECO:0000256" key="1">
    <source>
        <dbReference type="SAM" id="SignalP"/>
    </source>
</evidence>
<protein>
    <recommendedName>
        <fullName evidence="2">Fimbrial-type adhesion domain-containing protein</fullName>
    </recommendedName>
</protein>
<organism evidence="3 4">
    <name type="scientific">Siccibacter turicensis</name>
    <dbReference type="NCBI Taxonomy" id="357233"/>
    <lineage>
        <taxon>Bacteria</taxon>
        <taxon>Pseudomonadati</taxon>
        <taxon>Pseudomonadota</taxon>
        <taxon>Gammaproteobacteria</taxon>
        <taxon>Enterobacterales</taxon>
        <taxon>Enterobacteriaceae</taxon>
        <taxon>Siccibacter</taxon>
    </lineage>
</organism>
<dbReference type="RefSeq" id="WP_106876860.1">
    <property type="nucleotide sequence ID" value="NZ_PYEP01000003.1"/>
</dbReference>
<evidence type="ECO:0000259" key="2">
    <source>
        <dbReference type="Pfam" id="PF00419"/>
    </source>
</evidence>
<keyword evidence="4" id="KW-1185">Reference proteome</keyword>
<reference evidence="3 4" key="1">
    <citation type="submission" date="2018-03" db="EMBL/GenBank/DDBJ databases">
        <title>Draft genome sequence of the first documented clinical Siccibacter turicensis isolate in Austria.</title>
        <authorList>
            <person name="Lepuschitz S."/>
            <person name="Pekard-Amenitsch S."/>
            <person name="Haunold R."/>
            <person name="Schill S."/>
            <person name="Mach R."/>
            <person name="Allerberger F."/>
            <person name="Ruppitsch W."/>
            <person name="Forsythe S.J."/>
        </authorList>
    </citation>
    <scope>NUCLEOTIDE SEQUENCE [LARGE SCALE GENOMIC DNA]</scope>
    <source>
        <strain evidence="3 4">6100069499-17</strain>
    </source>
</reference>
<gene>
    <name evidence="3" type="ORF">C7G83_08165</name>
</gene>
<dbReference type="AlphaFoldDB" id="A0A2P8VKR9"/>
<accession>A0A2P8VKR9</accession>
<dbReference type="EMBL" id="PYEP01000003">
    <property type="protein sequence ID" value="PSN08147.1"/>
    <property type="molecule type" value="Genomic_DNA"/>
</dbReference>
<dbReference type="Gene3D" id="2.60.40.1090">
    <property type="entry name" value="Fimbrial-type adhesion domain"/>
    <property type="match status" value="1"/>
</dbReference>
<dbReference type="GO" id="GO:0043709">
    <property type="term" value="P:cell adhesion involved in single-species biofilm formation"/>
    <property type="evidence" value="ECO:0007669"/>
    <property type="project" value="TreeGrafter"/>
</dbReference>
<feature type="domain" description="Fimbrial-type adhesion" evidence="2">
    <location>
        <begin position="23"/>
        <end position="170"/>
    </location>
</feature>
<dbReference type="Proteomes" id="UP000240212">
    <property type="component" value="Unassembled WGS sequence"/>
</dbReference>
<keyword evidence="1" id="KW-0732">Signal</keyword>
<dbReference type="InterPro" id="IPR036937">
    <property type="entry name" value="Adhesion_dom_fimbrial_sf"/>
</dbReference>
<dbReference type="PANTHER" id="PTHR33420">
    <property type="entry name" value="FIMBRIAL SUBUNIT ELFA-RELATED"/>
    <property type="match status" value="1"/>
</dbReference>
<evidence type="ECO:0000313" key="4">
    <source>
        <dbReference type="Proteomes" id="UP000240212"/>
    </source>
</evidence>
<dbReference type="GO" id="GO:0009289">
    <property type="term" value="C:pilus"/>
    <property type="evidence" value="ECO:0007669"/>
    <property type="project" value="InterPro"/>
</dbReference>